<gene>
    <name evidence="1" type="ORF">O6H91_01G086600</name>
</gene>
<proteinExistence type="predicted"/>
<dbReference type="EMBL" id="CM055092">
    <property type="protein sequence ID" value="KAJ7569627.1"/>
    <property type="molecule type" value="Genomic_DNA"/>
</dbReference>
<keyword evidence="2" id="KW-1185">Reference proteome</keyword>
<organism evidence="1 2">
    <name type="scientific">Diphasiastrum complanatum</name>
    <name type="common">Issler's clubmoss</name>
    <name type="synonym">Lycopodium complanatum</name>
    <dbReference type="NCBI Taxonomy" id="34168"/>
    <lineage>
        <taxon>Eukaryota</taxon>
        <taxon>Viridiplantae</taxon>
        <taxon>Streptophyta</taxon>
        <taxon>Embryophyta</taxon>
        <taxon>Tracheophyta</taxon>
        <taxon>Lycopodiopsida</taxon>
        <taxon>Lycopodiales</taxon>
        <taxon>Lycopodiaceae</taxon>
        <taxon>Lycopodioideae</taxon>
        <taxon>Diphasiastrum</taxon>
    </lineage>
</organism>
<evidence type="ECO:0000313" key="1">
    <source>
        <dbReference type="EMBL" id="KAJ7569627.1"/>
    </source>
</evidence>
<comment type="caution">
    <text evidence="1">The sequence shown here is derived from an EMBL/GenBank/DDBJ whole genome shotgun (WGS) entry which is preliminary data.</text>
</comment>
<reference evidence="2" key="1">
    <citation type="journal article" date="2024" name="Proc. Natl. Acad. Sci. U.S.A.">
        <title>Extraordinary preservation of gene collinearity over three hundred million years revealed in homosporous lycophytes.</title>
        <authorList>
            <person name="Li C."/>
            <person name="Wickell D."/>
            <person name="Kuo L.Y."/>
            <person name="Chen X."/>
            <person name="Nie B."/>
            <person name="Liao X."/>
            <person name="Peng D."/>
            <person name="Ji J."/>
            <person name="Jenkins J."/>
            <person name="Williams M."/>
            <person name="Shu S."/>
            <person name="Plott C."/>
            <person name="Barry K."/>
            <person name="Rajasekar S."/>
            <person name="Grimwood J."/>
            <person name="Han X."/>
            <person name="Sun S."/>
            <person name="Hou Z."/>
            <person name="He W."/>
            <person name="Dai G."/>
            <person name="Sun C."/>
            <person name="Schmutz J."/>
            <person name="Leebens-Mack J.H."/>
            <person name="Li F.W."/>
            <person name="Wang L."/>
        </authorList>
    </citation>
    <scope>NUCLEOTIDE SEQUENCE [LARGE SCALE GENOMIC DNA]</scope>
    <source>
        <strain evidence="2">cv. PW_Plant_1</strain>
    </source>
</reference>
<name>A0ACC2ET56_DIPCM</name>
<evidence type="ECO:0000313" key="2">
    <source>
        <dbReference type="Proteomes" id="UP001162992"/>
    </source>
</evidence>
<protein>
    <submittedName>
        <fullName evidence="1">Uncharacterized protein</fullName>
    </submittedName>
</protein>
<accession>A0ACC2ET56</accession>
<dbReference type="Proteomes" id="UP001162992">
    <property type="component" value="Chromosome 1"/>
</dbReference>
<sequence length="533" mass="58997">MVGGIVLPAATDKEYAGRTTTVVVLACAVAATGGLVFGYDLGISGLSLSWLTVLAFGFMFKSMSKKQGGVISMDDFLQKFFPIVIVKKHSVHQNHYCKYDNQGLQAFTSSLYIAGLVSTLLASYITRRKGRRFTIIAGGLSFLIGSCLNAAAQNLDMLIIGRIMLGVGVGFSNQAVPLYLSEMAPAKIRGGLNVMFQLAISYGVLIANLINYGTSKAKPWGWRLSLGLAAVPSSMLTFGSLLLSDTPNSLIERGYLKEGQNVLQRIRGVSEVNVEFSDLVEASRLANQVKHPFQNILERRNRPQFTMALFIPFFQQMTGINVITFYAPEFFQTIGFGSSSSLYSAVILGIFPIIGLKILIWKVDKWGRRGPFIWGGFLMFICQVSIGSILGIKFTGTSELSKGWAVVIMILMCIYVLGFICSWGALGGLIPSEIFPLDIRPAGQSLNVSIQLFFIFAVAQVFLSMFCHMRYGIFFFFGGWVAVMTIFVYLFLPETMNVPIEQMVHVWQQHWYWKKFFINNGDVSPNMDGELKV</sequence>